<accession>R4KD67</accession>
<dbReference type="SUPFAM" id="SSF51556">
    <property type="entry name" value="Metallo-dependent hydrolases"/>
    <property type="match status" value="1"/>
</dbReference>
<evidence type="ECO:0000313" key="4">
    <source>
        <dbReference type="Proteomes" id="UP000013523"/>
    </source>
</evidence>
<protein>
    <submittedName>
        <fullName evidence="3">Putative TIM-barrel fold metal-dependent hydrolase</fullName>
    </submittedName>
</protein>
<organism evidence="3 4">
    <name type="scientific">Clostridium pasteurianum BC1</name>
    <dbReference type="NCBI Taxonomy" id="86416"/>
    <lineage>
        <taxon>Bacteria</taxon>
        <taxon>Bacillati</taxon>
        <taxon>Bacillota</taxon>
        <taxon>Clostridia</taxon>
        <taxon>Eubacteriales</taxon>
        <taxon>Clostridiaceae</taxon>
        <taxon>Clostridium</taxon>
    </lineage>
</organism>
<evidence type="ECO:0000259" key="2">
    <source>
        <dbReference type="Pfam" id="PF04909"/>
    </source>
</evidence>
<dbReference type="HOGENOM" id="CLU_955528_0_0_9"/>
<dbReference type="GO" id="GO:0016831">
    <property type="term" value="F:carboxy-lyase activity"/>
    <property type="evidence" value="ECO:0007669"/>
    <property type="project" value="InterPro"/>
</dbReference>
<feature type="domain" description="Amidohydrolase-related" evidence="2">
    <location>
        <begin position="51"/>
        <end position="281"/>
    </location>
</feature>
<dbReference type="Pfam" id="PF04909">
    <property type="entry name" value="Amidohydro_2"/>
    <property type="match status" value="1"/>
</dbReference>
<dbReference type="Proteomes" id="UP000013523">
    <property type="component" value="Chromosome"/>
</dbReference>
<dbReference type="KEGG" id="cpas:Clopa_3705"/>
<keyword evidence="1" id="KW-0456">Lyase</keyword>
<dbReference type="Gene3D" id="3.20.20.140">
    <property type="entry name" value="Metal-dependent hydrolases"/>
    <property type="match status" value="1"/>
</dbReference>
<dbReference type="AlphaFoldDB" id="R4KD67"/>
<dbReference type="OrthoDB" id="9771932at2"/>
<dbReference type="PANTHER" id="PTHR21240:SF19">
    <property type="entry name" value="CATALYTIC_ HYDROLASE"/>
    <property type="match status" value="1"/>
</dbReference>
<reference evidence="3 4" key="1">
    <citation type="submission" date="2012-01" db="EMBL/GenBank/DDBJ databases">
        <title>Complete sequence of chromosome of Clostridium pasteurianum BC1.</title>
        <authorList>
            <consortium name="US DOE Joint Genome Institute"/>
            <person name="Lucas S."/>
            <person name="Han J."/>
            <person name="Lapidus A."/>
            <person name="Cheng J.-F."/>
            <person name="Goodwin L."/>
            <person name="Pitluck S."/>
            <person name="Peters L."/>
            <person name="Mikhailova N."/>
            <person name="Teshima H."/>
            <person name="Detter J.C."/>
            <person name="Han C."/>
            <person name="Tapia R."/>
            <person name="Land M."/>
            <person name="Hauser L."/>
            <person name="Kyrpides N."/>
            <person name="Ivanova N."/>
            <person name="Pagani I."/>
            <person name="Dunn J."/>
            <person name="Taghavi S."/>
            <person name="Francis A."/>
            <person name="van der Lelie D."/>
            <person name="Woyke T."/>
        </authorList>
    </citation>
    <scope>NUCLEOTIDE SEQUENCE [LARGE SCALE GENOMIC DNA]</scope>
    <source>
        <strain evidence="3 4">BC1</strain>
    </source>
</reference>
<keyword evidence="4" id="KW-1185">Reference proteome</keyword>
<keyword evidence="3" id="KW-0378">Hydrolase</keyword>
<name>R4KD67_CLOPA</name>
<sequence>MKIFDTHVHYPVSFFQSENINIKTAEKNLYNLIETFNRINIVKACLIGGPGIINDLTADAIKKYSNLFIGLAFLDLDESKPDHIKKFKQLGFRGLKLICPKKNYDDEAYFPLYDEAEKQGMVCLFHTGILGGIEDYLKEESGTSPALINDVKKFESILKKTGTSSAKMQPITLDTIGTLFPELKIIGAHVGYGMYDVAAAVARWRRNVSFDISGGDVVRRHIIEGNYIKKEINVKRLLFGSDSKTERVENEILDWIREFDKIGLTEEEKNNIFYNNAAKIFEE</sequence>
<dbReference type="GO" id="GO:0016787">
    <property type="term" value="F:hydrolase activity"/>
    <property type="evidence" value="ECO:0007669"/>
    <property type="project" value="UniProtKB-KW"/>
</dbReference>
<dbReference type="eggNOG" id="COG2159">
    <property type="taxonomic scope" value="Bacteria"/>
</dbReference>
<evidence type="ECO:0000256" key="1">
    <source>
        <dbReference type="ARBA" id="ARBA00023239"/>
    </source>
</evidence>
<dbReference type="InterPro" id="IPR006680">
    <property type="entry name" value="Amidohydro-rel"/>
</dbReference>
<proteinExistence type="predicted"/>
<dbReference type="RefSeq" id="WP_015616767.1">
    <property type="nucleotide sequence ID" value="NC_021182.1"/>
</dbReference>
<dbReference type="InterPro" id="IPR032466">
    <property type="entry name" value="Metal_Hydrolase"/>
</dbReference>
<dbReference type="EMBL" id="CP003261">
    <property type="protein sequence ID" value="AGK98484.1"/>
    <property type="molecule type" value="Genomic_DNA"/>
</dbReference>
<gene>
    <name evidence="3" type="ORF">Clopa_3705</name>
</gene>
<dbReference type="InterPro" id="IPR032465">
    <property type="entry name" value="ACMSD"/>
</dbReference>
<dbReference type="PATRIC" id="fig|86416.3.peg.3703"/>
<evidence type="ECO:0000313" key="3">
    <source>
        <dbReference type="EMBL" id="AGK98484.1"/>
    </source>
</evidence>
<dbReference type="PANTHER" id="PTHR21240">
    <property type="entry name" value="2-AMINO-3-CARBOXYLMUCONATE-6-SEMIALDEHYDE DECARBOXYLASE"/>
    <property type="match status" value="1"/>
</dbReference>
<dbReference type="STRING" id="86416.Clopa_3705"/>